<evidence type="ECO:0000313" key="3">
    <source>
        <dbReference type="Proteomes" id="UP000445582"/>
    </source>
</evidence>
<dbReference type="EMBL" id="WTYN01000002">
    <property type="protein sequence ID" value="MXO63591.1"/>
    <property type="molecule type" value="Genomic_DNA"/>
</dbReference>
<name>A0A844YHI7_9SPHN</name>
<comment type="caution">
    <text evidence="2">The sequence shown here is derived from an EMBL/GenBank/DDBJ whole genome shotgun (WGS) entry which is preliminary data.</text>
</comment>
<dbReference type="Proteomes" id="UP000445582">
    <property type="component" value="Unassembled WGS sequence"/>
</dbReference>
<evidence type="ECO:0000313" key="2">
    <source>
        <dbReference type="EMBL" id="MXO63591.1"/>
    </source>
</evidence>
<sequence>MQGELRVDDLPGEALAAARAFHADWIERAEAELGQVEALAIVLPAASYDHRDWRRALARDMARAHAPKRVNVVGGSDSARVAATLAYLAGAPGVTGQYLETDGQERSDPAE</sequence>
<reference evidence="2 3" key="1">
    <citation type="submission" date="2019-12" db="EMBL/GenBank/DDBJ databases">
        <title>Genomic-based taxomic classification of the family Erythrobacteraceae.</title>
        <authorList>
            <person name="Xu L."/>
        </authorList>
    </citation>
    <scope>NUCLEOTIDE SEQUENCE [LARGE SCALE GENOMIC DNA]</scope>
    <source>
        <strain evidence="2 3">MCCC 1A09965</strain>
    </source>
</reference>
<dbReference type="Pfam" id="PF21777">
    <property type="entry name" value="SDR-like"/>
    <property type="match status" value="1"/>
</dbReference>
<protein>
    <recommendedName>
        <fullName evidence="1">Short chain dehydrogenase-like proteobacteria domain-containing protein</fullName>
    </recommendedName>
</protein>
<dbReference type="InterPro" id="IPR048623">
    <property type="entry name" value="SDR-like_proteobact"/>
</dbReference>
<feature type="domain" description="Short chain dehydrogenase-like proteobacteria" evidence="1">
    <location>
        <begin position="5"/>
        <end position="100"/>
    </location>
</feature>
<accession>A0A844YHI7</accession>
<gene>
    <name evidence="2" type="ORF">GRI48_11260</name>
</gene>
<evidence type="ECO:0000259" key="1">
    <source>
        <dbReference type="Pfam" id="PF21777"/>
    </source>
</evidence>
<keyword evidence="3" id="KW-1185">Reference proteome</keyword>
<proteinExistence type="predicted"/>
<dbReference type="AlphaFoldDB" id="A0A844YHI7"/>
<dbReference type="OrthoDB" id="7409402at2"/>
<organism evidence="2 3">
    <name type="scientific">Qipengyuania oceanensis</name>
    <dbReference type="NCBI Taxonomy" id="1463597"/>
    <lineage>
        <taxon>Bacteria</taxon>
        <taxon>Pseudomonadati</taxon>
        <taxon>Pseudomonadota</taxon>
        <taxon>Alphaproteobacteria</taxon>
        <taxon>Sphingomonadales</taxon>
        <taxon>Erythrobacteraceae</taxon>
        <taxon>Qipengyuania</taxon>
    </lineage>
</organism>
<dbReference type="RefSeq" id="WP_160676047.1">
    <property type="nucleotide sequence ID" value="NZ_WTYN01000002.1"/>
</dbReference>